<dbReference type="UniPathway" id="UPA00109">
    <property type="reaction ID" value="UER00183"/>
</dbReference>
<keyword evidence="6" id="KW-1185">Reference proteome</keyword>
<dbReference type="GO" id="GO:0006096">
    <property type="term" value="P:glycolytic process"/>
    <property type="evidence" value="ECO:0007669"/>
    <property type="project" value="UniProtKB-UniPathway"/>
</dbReference>
<comment type="function">
    <text evidence="3">Catalyzes the aldol condensation of dihydroxyacetone phosphate (DHAP or glycerone-phosphate) with glyceraldehyde 3-phosphate (G3P) to form fructose 1,6-bisphosphate (FBP) in gluconeogenesis and the reverse reaction in glycolysis.</text>
</comment>
<comment type="catalytic activity">
    <reaction evidence="3">
        <text>beta-D-fructose 1,6-bisphosphate = D-glyceraldehyde 3-phosphate + dihydroxyacetone phosphate</text>
        <dbReference type="Rhea" id="RHEA:14729"/>
        <dbReference type="ChEBI" id="CHEBI:32966"/>
        <dbReference type="ChEBI" id="CHEBI:57642"/>
        <dbReference type="ChEBI" id="CHEBI:59776"/>
        <dbReference type="EC" id="4.1.2.13"/>
    </reaction>
</comment>
<dbReference type="EC" id="4.1.2.13" evidence="3"/>
<dbReference type="InterPro" id="IPR050246">
    <property type="entry name" value="Class_II_FBP_aldolase"/>
</dbReference>
<name>A0A8H3J642_9LECA</name>
<dbReference type="GO" id="GO:0004332">
    <property type="term" value="F:fructose-bisphosphate aldolase activity"/>
    <property type="evidence" value="ECO:0007669"/>
    <property type="project" value="UniProtKB-EC"/>
</dbReference>
<dbReference type="OrthoDB" id="2558351at2759"/>
<evidence type="ECO:0000256" key="4">
    <source>
        <dbReference type="SAM" id="MobiDB-lite"/>
    </source>
</evidence>
<gene>
    <name evidence="5" type="ORF">IMSHALPRED_002571</name>
</gene>
<feature type="binding site" evidence="2">
    <location>
        <position position="254"/>
    </location>
    <ligand>
        <name>Zn(2+)</name>
        <dbReference type="ChEBI" id="CHEBI:29105"/>
        <label>1</label>
        <note>catalytic</note>
    </ligand>
</feature>
<comment type="pathway">
    <text evidence="3">Carbohydrate degradation; glycolysis; D-glyceraldehyde 3-phosphate and glycerone phosphate from D-glucose: step 4/4.</text>
</comment>
<dbReference type="AlphaFoldDB" id="A0A8H3J642"/>
<evidence type="ECO:0000256" key="2">
    <source>
        <dbReference type="PIRSR" id="PIRSR001359-3"/>
    </source>
</evidence>
<dbReference type="SUPFAM" id="SSF51569">
    <property type="entry name" value="Aldolase"/>
    <property type="match status" value="1"/>
</dbReference>
<comment type="cofactor">
    <cofactor evidence="2 3">
        <name>Zn(2+)</name>
        <dbReference type="ChEBI" id="CHEBI:29105"/>
    </cofactor>
    <text evidence="2 3">Binds 2 Zn(2+) ions per subunit. One is catalytic and the other provides a structural contribution.</text>
</comment>
<feature type="compositionally biased region" description="Pro residues" evidence="4">
    <location>
        <begin position="71"/>
        <end position="92"/>
    </location>
</feature>
<keyword evidence="2 3" id="KW-0479">Metal-binding</keyword>
<organism evidence="5 6">
    <name type="scientific">Imshaugia aleurites</name>
    <dbReference type="NCBI Taxonomy" id="172621"/>
    <lineage>
        <taxon>Eukaryota</taxon>
        <taxon>Fungi</taxon>
        <taxon>Dikarya</taxon>
        <taxon>Ascomycota</taxon>
        <taxon>Pezizomycotina</taxon>
        <taxon>Lecanoromycetes</taxon>
        <taxon>OSLEUM clade</taxon>
        <taxon>Lecanoromycetidae</taxon>
        <taxon>Lecanorales</taxon>
        <taxon>Lecanorineae</taxon>
        <taxon>Parmeliaceae</taxon>
        <taxon>Imshaugia</taxon>
    </lineage>
</organism>
<dbReference type="GO" id="GO:0008270">
    <property type="term" value="F:zinc ion binding"/>
    <property type="evidence" value="ECO:0007669"/>
    <property type="project" value="UniProtKB-UniRule"/>
</dbReference>
<dbReference type="EMBL" id="CAJPDT010000148">
    <property type="protein sequence ID" value="CAF9941426.1"/>
    <property type="molecule type" value="Genomic_DNA"/>
</dbReference>
<comment type="caution">
    <text evidence="5">The sequence shown here is derived from an EMBL/GenBank/DDBJ whole genome shotgun (WGS) entry which is preliminary data.</text>
</comment>
<sequence length="355" mass="38173">MAESAAEKPKPDLSQNKANVMLRKAAEGKYAIPGVCVVSLSRPSPGSNRTAYHRSPNAAAPTKHPLSSLNTPPPKIPSSSPPSPTTPHPSPPQLTNQPQYNLEGILATVRAATAKSSPAMILLFPWAQTYSSTLLAQAAATAARAAPVPITLHLDHAQSAAAVRTAAASGFYDSIMVDMSHYDRDENLARTRELVQFCHERGIVCEAEPGRIMGGEDGVADTVDLQAVMTSAEEARAFVDTGIDWLAPAFGNVHGSYGKRGIRLEFERLEEVREAVGGEVRLVLHGTDGFDRGVYERCVRGGISKVNINGVLNRRYLEVQREGWRGVSETMEEGTRVMQVAVEECMDMLGSTGKA</sequence>
<feature type="active site" description="Proton donor" evidence="1">
    <location>
        <position position="155"/>
    </location>
</feature>
<dbReference type="InterPro" id="IPR000771">
    <property type="entry name" value="FBA_II"/>
</dbReference>
<evidence type="ECO:0000256" key="1">
    <source>
        <dbReference type="PIRSR" id="PIRSR001359-1"/>
    </source>
</evidence>
<keyword evidence="2 3" id="KW-0862">Zinc</keyword>
<protein>
    <recommendedName>
        <fullName evidence="3">Fructose-bisphosphate aldolase</fullName>
        <shortName evidence="3">FBP aldolase</shortName>
        <ecNumber evidence="3">4.1.2.13</ecNumber>
    </recommendedName>
</protein>
<feature type="binding site" evidence="2">
    <location>
        <position position="178"/>
    </location>
    <ligand>
        <name>Zn(2+)</name>
        <dbReference type="ChEBI" id="CHEBI:29105"/>
        <label>2</label>
    </ligand>
</feature>
<evidence type="ECO:0000313" key="6">
    <source>
        <dbReference type="Proteomes" id="UP000664534"/>
    </source>
</evidence>
<reference evidence="5" key="1">
    <citation type="submission" date="2021-03" db="EMBL/GenBank/DDBJ databases">
        <authorList>
            <person name="Tagirdzhanova G."/>
        </authorList>
    </citation>
    <scope>NUCLEOTIDE SEQUENCE</scope>
</reference>
<evidence type="ECO:0000256" key="3">
    <source>
        <dbReference type="RuleBase" id="RU366023"/>
    </source>
</evidence>
<dbReference type="InterPro" id="IPR013785">
    <property type="entry name" value="Aldolase_TIM"/>
</dbReference>
<feature type="binding site" evidence="2">
    <location>
        <position position="285"/>
    </location>
    <ligand>
        <name>Zn(2+)</name>
        <dbReference type="ChEBI" id="CHEBI:29105"/>
        <label>1</label>
        <note>catalytic</note>
    </ligand>
</feature>
<dbReference type="Proteomes" id="UP000664534">
    <property type="component" value="Unassembled WGS sequence"/>
</dbReference>
<keyword evidence="3" id="KW-0456">Lyase</keyword>
<dbReference type="PANTHER" id="PTHR30304">
    <property type="entry name" value="D-TAGATOSE-1,6-BISPHOSPHATE ALDOLASE"/>
    <property type="match status" value="1"/>
</dbReference>
<dbReference type="Gene3D" id="3.20.20.70">
    <property type="entry name" value="Aldolase class I"/>
    <property type="match status" value="1"/>
</dbReference>
<proteinExistence type="inferred from homology"/>
<dbReference type="PIRSF" id="PIRSF001359">
    <property type="entry name" value="F_bP_aldolase_II"/>
    <property type="match status" value="1"/>
</dbReference>
<dbReference type="Pfam" id="PF01116">
    <property type="entry name" value="F_bP_aldolase"/>
    <property type="match status" value="1"/>
</dbReference>
<comment type="similarity">
    <text evidence="3">Belongs to the class II fructose-bisphosphate aldolase family.</text>
</comment>
<feature type="binding site" evidence="2">
    <location>
        <position position="156"/>
    </location>
    <ligand>
        <name>Zn(2+)</name>
        <dbReference type="ChEBI" id="CHEBI:29105"/>
        <label>1</label>
        <note>catalytic</note>
    </ligand>
</feature>
<dbReference type="PANTHER" id="PTHR30304:SF0">
    <property type="entry name" value="D-TAGATOSE-1,6-BISPHOSPHATE ALDOLASE SUBUNIT GATY-RELATED"/>
    <property type="match status" value="1"/>
</dbReference>
<accession>A0A8H3J642</accession>
<keyword evidence="3" id="KW-0324">Glycolysis</keyword>
<feature type="region of interest" description="Disordered" evidence="4">
    <location>
        <begin position="42"/>
        <end position="98"/>
    </location>
</feature>
<evidence type="ECO:0000313" key="5">
    <source>
        <dbReference type="EMBL" id="CAF9941426.1"/>
    </source>
</evidence>
<feature type="binding site" evidence="2">
    <location>
        <position position="208"/>
    </location>
    <ligand>
        <name>Zn(2+)</name>
        <dbReference type="ChEBI" id="CHEBI:29105"/>
        <label>2</label>
    </ligand>
</feature>